<dbReference type="InterPro" id="IPR029028">
    <property type="entry name" value="Alpha/beta_knot_MTases"/>
</dbReference>
<dbReference type="GO" id="GO:0052906">
    <property type="term" value="F:tRNA (guanine(37)-N1)-methyltransferase activity"/>
    <property type="evidence" value="ECO:0007669"/>
    <property type="project" value="UniProtKB-UniRule"/>
</dbReference>
<keyword evidence="9 15" id="KW-0808">Transferase</keyword>
<dbReference type="GeneID" id="29672713"/>
<dbReference type="Proteomes" id="UP000197054">
    <property type="component" value="Chromosome"/>
</dbReference>
<keyword evidence="7 15" id="KW-0963">Cytoplasm</keyword>
<dbReference type="Gene3D" id="1.10.1270.20">
    <property type="entry name" value="tRNA(m1g37)methyltransferase, domain 2"/>
    <property type="match status" value="1"/>
</dbReference>
<dbReference type="RefSeq" id="WP_006688650.1">
    <property type="nucleotide sequence ID" value="NZ_CAMQQM010000002.1"/>
</dbReference>
<evidence type="ECO:0000256" key="4">
    <source>
        <dbReference type="ARBA" id="ARBA00011738"/>
    </source>
</evidence>
<evidence type="ECO:0000256" key="11">
    <source>
        <dbReference type="ARBA" id="ARBA00022694"/>
    </source>
</evidence>
<evidence type="ECO:0000256" key="8">
    <source>
        <dbReference type="ARBA" id="ARBA00022603"/>
    </source>
</evidence>
<evidence type="ECO:0000313" key="20">
    <source>
        <dbReference type="Proteomes" id="UP000197054"/>
    </source>
</evidence>
<dbReference type="InterPro" id="IPR023148">
    <property type="entry name" value="tRNA_m1G_MeTrfase_C_sf"/>
</dbReference>
<dbReference type="Pfam" id="PF01746">
    <property type="entry name" value="tRNA_m1G_MT"/>
    <property type="match status" value="1"/>
</dbReference>
<dbReference type="CDD" id="cd18080">
    <property type="entry name" value="TrmD-like"/>
    <property type="match status" value="1"/>
</dbReference>
<evidence type="ECO:0000256" key="10">
    <source>
        <dbReference type="ARBA" id="ARBA00022691"/>
    </source>
</evidence>
<gene>
    <name evidence="15 19" type="primary">trmD</name>
    <name evidence="19" type="ORF">CEG42_00310</name>
</gene>
<evidence type="ECO:0000256" key="14">
    <source>
        <dbReference type="ARBA" id="ARBA00047783"/>
    </source>
</evidence>
<dbReference type="GO" id="GO:0002939">
    <property type="term" value="P:tRNA N1-guanine methylation"/>
    <property type="evidence" value="ECO:0007669"/>
    <property type="project" value="TreeGrafter"/>
</dbReference>
<sequence length="228" mass="26134">MKISILSLFPELYETWIKHSIISNAIKNNQVIIEVIDFRLYTNDKHKKVDDYQYGGGAGMVLRIEPIVAAIRAIRSSNSYVILTTPKGQVFNQELANNFVSKYDHIIIIAGHYEGFDERINYYIDAQYSIGDFVLTGGELPSMVISDAVIRLLDGVISPSSLETESFNNYLLDYPVYTRPLVFEGHKVPDILLSGHHKNIADFRKQQQETITKKNRPDLYQKYLNNKK</sequence>
<feature type="domain" description="tRNA methyltransferase TRMD/TRM10-type" evidence="18">
    <location>
        <begin position="1"/>
        <end position="222"/>
    </location>
</feature>
<accession>A0AAC9T013</accession>
<evidence type="ECO:0000313" key="19">
    <source>
        <dbReference type="EMBL" id="ASD29696.1"/>
    </source>
</evidence>
<dbReference type="OMA" id="ILCGHYK"/>
<evidence type="ECO:0000256" key="1">
    <source>
        <dbReference type="ARBA" id="ARBA00002634"/>
    </source>
</evidence>
<dbReference type="GO" id="GO:0005829">
    <property type="term" value="C:cytosol"/>
    <property type="evidence" value="ECO:0007669"/>
    <property type="project" value="TreeGrafter"/>
</dbReference>
<dbReference type="AlphaFoldDB" id="A0AAC9T013"/>
<feature type="binding site" evidence="15 16">
    <location>
        <begin position="130"/>
        <end position="135"/>
    </location>
    <ligand>
        <name>S-adenosyl-L-methionine</name>
        <dbReference type="ChEBI" id="CHEBI:59789"/>
    </ligand>
</feature>
<comment type="subunit">
    <text evidence="4 15 17">Homodimer.</text>
</comment>
<evidence type="ECO:0000256" key="12">
    <source>
        <dbReference type="ARBA" id="ARBA00029736"/>
    </source>
</evidence>
<dbReference type="PANTHER" id="PTHR46417">
    <property type="entry name" value="TRNA (GUANINE-N(1)-)-METHYLTRANSFERASE"/>
    <property type="match status" value="1"/>
</dbReference>
<dbReference type="HAMAP" id="MF_00605">
    <property type="entry name" value="TrmD"/>
    <property type="match status" value="1"/>
</dbReference>
<dbReference type="SMR" id="A0AAC9T013"/>
<dbReference type="Gene3D" id="3.40.1280.10">
    <property type="match status" value="1"/>
</dbReference>
<evidence type="ECO:0000256" key="17">
    <source>
        <dbReference type="RuleBase" id="RU003464"/>
    </source>
</evidence>
<keyword evidence="11 15" id="KW-0819">tRNA processing</keyword>
<comment type="function">
    <text evidence="1 15 17">Specifically methylates guanosine-37 in various tRNAs.</text>
</comment>
<evidence type="ECO:0000256" key="13">
    <source>
        <dbReference type="ARBA" id="ARBA00033392"/>
    </source>
</evidence>
<evidence type="ECO:0000256" key="9">
    <source>
        <dbReference type="ARBA" id="ARBA00022679"/>
    </source>
</evidence>
<keyword evidence="8 15" id="KW-0489">Methyltransferase</keyword>
<dbReference type="PIRSF" id="PIRSF000386">
    <property type="entry name" value="tRNA_mtase"/>
    <property type="match status" value="1"/>
</dbReference>
<dbReference type="InterPro" id="IPR016009">
    <property type="entry name" value="tRNA_MeTrfase_TRMD/TRM10"/>
</dbReference>
<reference evidence="19 20" key="1">
    <citation type="submission" date="2017-06" db="EMBL/GenBank/DDBJ databases">
        <title>Genome Sequencing and Comparative Genomics Analysis of Five Ureaplasma Urealyticums with Different Drug Resistance.</title>
        <authorList>
            <person name="Ma L."/>
            <person name="Jia T."/>
        </authorList>
    </citation>
    <scope>NUCLEOTIDE SEQUENCE [LARGE SCALE GENOMIC DNA]</scope>
    <source>
        <strain evidence="20">hebnu uu3</strain>
    </source>
</reference>
<comment type="catalytic activity">
    <reaction evidence="14 15 17">
        <text>guanosine(37) in tRNA + S-adenosyl-L-methionine = N(1)-methylguanosine(37) in tRNA + S-adenosyl-L-homocysteine + H(+)</text>
        <dbReference type="Rhea" id="RHEA:36899"/>
        <dbReference type="Rhea" id="RHEA-COMP:10145"/>
        <dbReference type="Rhea" id="RHEA-COMP:10147"/>
        <dbReference type="ChEBI" id="CHEBI:15378"/>
        <dbReference type="ChEBI" id="CHEBI:57856"/>
        <dbReference type="ChEBI" id="CHEBI:59789"/>
        <dbReference type="ChEBI" id="CHEBI:73542"/>
        <dbReference type="ChEBI" id="CHEBI:74269"/>
        <dbReference type="EC" id="2.1.1.228"/>
    </reaction>
</comment>
<dbReference type="EC" id="2.1.1.228" evidence="5 15"/>
<dbReference type="PANTHER" id="PTHR46417:SF1">
    <property type="entry name" value="TRNA (GUANINE-N(1)-)-METHYLTRANSFERASE"/>
    <property type="match status" value="1"/>
</dbReference>
<comment type="similarity">
    <text evidence="3 15 17">Belongs to the RNA methyltransferase TrmD family.</text>
</comment>
<dbReference type="InterPro" id="IPR029026">
    <property type="entry name" value="tRNA_m1G_MTases_N"/>
</dbReference>
<organism evidence="19 20">
    <name type="scientific">Ureaplasma parvum</name>
    <name type="common">Ureaplasma urealyticum biotype 1</name>
    <dbReference type="NCBI Taxonomy" id="134821"/>
    <lineage>
        <taxon>Bacteria</taxon>
        <taxon>Bacillati</taxon>
        <taxon>Mycoplasmatota</taxon>
        <taxon>Mycoplasmoidales</taxon>
        <taxon>Mycoplasmoidaceae</taxon>
        <taxon>Ureaplasma</taxon>
    </lineage>
</organism>
<dbReference type="InterPro" id="IPR002649">
    <property type="entry name" value="tRNA_m1G_MeTrfase_TrmD"/>
</dbReference>
<evidence type="ECO:0000256" key="2">
    <source>
        <dbReference type="ARBA" id="ARBA00004496"/>
    </source>
</evidence>
<proteinExistence type="inferred from homology"/>
<protein>
    <recommendedName>
        <fullName evidence="6 15">tRNA (guanine-N(1)-)-methyltransferase</fullName>
        <ecNumber evidence="5 15">2.1.1.228</ecNumber>
    </recommendedName>
    <alternativeName>
        <fullName evidence="12 15">M1G-methyltransferase</fullName>
    </alternativeName>
    <alternativeName>
        <fullName evidence="13 15">tRNA [GM37] methyltransferase</fullName>
    </alternativeName>
</protein>
<evidence type="ECO:0000256" key="5">
    <source>
        <dbReference type="ARBA" id="ARBA00012807"/>
    </source>
</evidence>
<evidence type="ECO:0000256" key="3">
    <source>
        <dbReference type="ARBA" id="ARBA00007630"/>
    </source>
</evidence>
<evidence type="ECO:0000256" key="16">
    <source>
        <dbReference type="PIRSR" id="PIRSR000386-1"/>
    </source>
</evidence>
<evidence type="ECO:0000256" key="7">
    <source>
        <dbReference type="ARBA" id="ARBA00022490"/>
    </source>
</evidence>
<dbReference type="EMBL" id="CP021991">
    <property type="protein sequence ID" value="ASD29696.1"/>
    <property type="molecule type" value="Genomic_DNA"/>
</dbReference>
<evidence type="ECO:0000259" key="18">
    <source>
        <dbReference type="Pfam" id="PF01746"/>
    </source>
</evidence>
<dbReference type="NCBIfam" id="TIGR00088">
    <property type="entry name" value="trmD"/>
    <property type="match status" value="1"/>
</dbReference>
<dbReference type="SUPFAM" id="SSF75217">
    <property type="entry name" value="alpha/beta knot"/>
    <property type="match status" value="1"/>
</dbReference>
<evidence type="ECO:0000256" key="15">
    <source>
        <dbReference type="HAMAP-Rule" id="MF_00605"/>
    </source>
</evidence>
<feature type="binding site" evidence="15 16">
    <location>
        <position position="111"/>
    </location>
    <ligand>
        <name>S-adenosyl-L-methionine</name>
        <dbReference type="ChEBI" id="CHEBI:59789"/>
    </ligand>
</feature>
<comment type="subcellular location">
    <subcellularLocation>
        <location evidence="2 15 17">Cytoplasm</location>
    </subcellularLocation>
</comment>
<dbReference type="NCBIfam" id="NF000648">
    <property type="entry name" value="PRK00026.1"/>
    <property type="match status" value="1"/>
</dbReference>
<evidence type="ECO:0000256" key="6">
    <source>
        <dbReference type="ARBA" id="ARBA00014679"/>
    </source>
</evidence>
<name>A0AAC9T013_UREPR</name>
<keyword evidence="10 15" id="KW-0949">S-adenosyl-L-methionine</keyword>